<keyword evidence="20" id="KW-0325">Glycoprotein</keyword>
<feature type="compositionally biased region" description="Polar residues" evidence="32">
    <location>
        <begin position="447"/>
        <end position="461"/>
    </location>
</feature>
<dbReference type="EMBL" id="OZ035823">
    <property type="protein sequence ID" value="CAL1569032.1"/>
    <property type="molecule type" value="Genomic_DNA"/>
</dbReference>
<dbReference type="PRINTS" id="PR01635">
    <property type="entry name" value="LVDCCALPHA1C"/>
</dbReference>
<evidence type="ECO:0000256" key="21">
    <source>
        <dbReference type="ARBA" id="ARBA00023257"/>
    </source>
</evidence>
<feature type="domain" description="Voltage-dependent calcium channel alpha-1 subunit IQ" evidence="34">
    <location>
        <begin position="277"/>
        <end position="311"/>
    </location>
</feature>
<comment type="catalytic activity">
    <reaction evidence="29">
        <text>Ca(2+)(in) = Ca(2+)(out)</text>
        <dbReference type="Rhea" id="RHEA:29671"/>
        <dbReference type="ChEBI" id="CHEBI:29108"/>
    </reaction>
</comment>
<accession>A0AAV2IZ43</accession>
<dbReference type="GO" id="GO:0043204">
    <property type="term" value="C:perikaryon"/>
    <property type="evidence" value="ECO:0007669"/>
    <property type="project" value="UniProtKB-SubCell"/>
</dbReference>
<feature type="region of interest" description="Disordered" evidence="32">
    <location>
        <begin position="397"/>
        <end position="429"/>
    </location>
</feature>
<keyword evidence="23" id="KW-0407">Ion channel</keyword>
<sequence>MRLVKLLSRGEGIRTLLWTFIKSFQALPYVALLIVMLFFIYAVIGMQMFGKIALRDNTQINRNNNFQTFPQAVLLLFRCATGEAWQEIMLACSRQRPCEKGSTHEHNSTHPEDCGSQFAIIYFVSFYMLCAFLIINLFVAVIMDNFDYLTRDWSILGPHHLDEFKRIWAEYDPEAKGRIKHLDVVTLLRRIQPPLGFGKLCPHRVACKRLVSMNMPLNSDGTVMFNATLFALVRTALRIKTEGNLEQANEELRAIVKKIWKRTSMKLLDQVVPPAGDDEVTVGKFYATFLIQEYFRKFKKRKEQGLVAKVAPKTALSLQAGLRTLHDIGPEIRRAISGDLAVEEELDKGLKEPVSAASEDDIFRRSGGLFGNHVNYYNQSDSRASFPQTFTTQRPLHISQKGSPCDESPSHEKLMDSTTFTPSSYSSSGSNANINNANNTSMVPGQGQDSRFPSPTISTVDGHTGPPLSPILLPRSAWCFPPKSSDSSDSRLPIILRGDGSMEDTYDESFADEREYPEDTHSLSSDMLVYQDDTCKQLTPMEEVEEAGERRTGGGWQSPRRVFLCPTSLGRRASFHLECLRRHPKPDVSQKTAVPLHLVHHQALAVAGLSPLLRRSHSPTLFSRLCSTPPASPTAYGGEASYQQVPSLRLEGTSSHEKLNTSLPSVNCGPWYNDSNGNSRTPTPSTSGVPGRAPRPVSLTVPSLLGTDSCSLSHGSAGSLVEAVLISEGLGQFAQDPSFIEATKAELADVCDMTIEEMEHAANNILNGNTGAHTQGSSTPHSSLRPHSPAAHRDQRDQRDQWSSETAPASEEERQELLAPSTSVEEDEEEDSSLLRPEAQRNSGLIEDDECVTTMGPGAQPCQPGSRLHRVLLPDHTGTTTPRVSDRDISPWSGSGFLSSYCRAKAWLLLIPPPAPLCSILFTNESTFSFASETGRAPHVLRKRIKTI</sequence>
<dbReference type="SUPFAM" id="SSF81324">
    <property type="entry name" value="Voltage-gated potassium channels"/>
    <property type="match status" value="1"/>
</dbReference>
<evidence type="ECO:0000256" key="29">
    <source>
        <dbReference type="ARBA" id="ARBA00036634"/>
    </source>
</evidence>
<dbReference type="InterPro" id="IPR031688">
    <property type="entry name" value="CAC1F_C"/>
</dbReference>
<evidence type="ECO:0000256" key="6">
    <source>
        <dbReference type="ARBA" id="ARBA00022553"/>
    </source>
</evidence>
<dbReference type="Pfam" id="PF16885">
    <property type="entry name" value="CAC1F_C"/>
    <property type="match status" value="1"/>
</dbReference>
<evidence type="ECO:0000256" key="30">
    <source>
        <dbReference type="ARBA" id="ARBA00045450"/>
    </source>
</evidence>
<evidence type="ECO:0000256" key="3">
    <source>
        <dbReference type="ARBA" id="ARBA00004651"/>
    </source>
</evidence>
<keyword evidence="11" id="KW-0677">Repeat</keyword>
<evidence type="ECO:0000256" key="25">
    <source>
        <dbReference type="ARBA" id="ARBA00024028"/>
    </source>
</evidence>
<keyword evidence="6" id="KW-0597">Phosphoprotein</keyword>
<comment type="function">
    <text evidence="30">Pore-forming, alpha-1C subunit of the voltage-gated calcium channel that gives rise to L-type calcium currents. Mediates influx of calcium ions into the cytoplasm, and thereby triggers calcium release from the sarcoplasm. Plays an important role in excitation-contraction coupling in the heart. Required for normal heart development and normal regulation of heart rhythm. Required for normal contraction of smooth muscle cells in blood vessels and in the intestine. Essential for normal blood pressure regulation via its role in the contraction of arterial smooth muscle cells. Long-lasting (L-type) calcium channels belong to the 'high-voltage activated' (HVA) group.</text>
</comment>
<reference evidence="35 36" key="1">
    <citation type="submission" date="2024-04" db="EMBL/GenBank/DDBJ databases">
        <authorList>
            <person name="Waldvogel A.-M."/>
            <person name="Schoenle A."/>
        </authorList>
    </citation>
    <scope>NUCLEOTIDE SEQUENCE [LARGE SCALE GENOMIC DNA]</scope>
</reference>
<dbReference type="InterPro" id="IPR002077">
    <property type="entry name" value="VDCCAlpha1"/>
</dbReference>
<evidence type="ECO:0000256" key="4">
    <source>
        <dbReference type="ARBA" id="ARBA00022448"/>
    </source>
</evidence>
<feature type="region of interest" description="Disordered" evidence="32">
    <location>
        <begin position="670"/>
        <end position="700"/>
    </location>
</feature>
<keyword evidence="5" id="KW-1003">Cell membrane</keyword>
<keyword evidence="14 31" id="KW-0851">Voltage-gated channel</keyword>
<dbReference type="GO" id="GO:0008331">
    <property type="term" value="F:high voltage-gated calcium channel activity"/>
    <property type="evidence" value="ECO:0007669"/>
    <property type="project" value="TreeGrafter"/>
</dbReference>
<evidence type="ECO:0000256" key="22">
    <source>
        <dbReference type="ARBA" id="ARBA00023273"/>
    </source>
</evidence>
<dbReference type="Gene3D" id="1.10.287.70">
    <property type="match status" value="1"/>
</dbReference>
<keyword evidence="19" id="KW-1015">Disulfide bond</keyword>
<dbReference type="FunFam" id="1.10.238.10:FF:000063">
    <property type="entry name" value="Voltage-dependent N-type calcium channel subunit alpha"/>
    <property type="match status" value="1"/>
</dbReference>
<evidence type="ECO:0000256" key="13">
    <source>
        <dbReference type="ARBA" id="ARBA00022860"/>
    </source>
</evidence>
<keyword evidence="21" id="KW-0628">Postsynaptic cell membrane</keyword>
<dbReference type="GO" id="GO:0046872">
    <property type="term" value="F:metal ion binding"/>
    <property type="evidence" value="ECO:0007669"/>
    <property type="project" value="UniProtKB-KW"/>
</dbReference>
<evidence type="ECO:0000256" key="5">
    <source>
        <dbReference type="ARBA" id="ARBA00022475"/>
    </source>
</evidence>
<keyword evidence="12 31" id="KW-0106">Calcium</keyword>
<keyword evidence="15 33" id="KW-1133">Transmembrane helix</keyword>
<evidence type="ECO:0000256" key="19">
    <source>
        <dbReference type="ARBA" id="ARBA00023157"/>
    </source>
</evidence>
<evidence type="ECO:0000256" key="32">
    <source>
        <dbReference type="SAM" id="MobiDB-lite"/>
    </source>
</evidence>
<evidence type="ECO:0000256" key="15">
    <source>
        <dbReference type="ARBA" id="ARBA00022989"/>
    </source>
</evidence>
<keyword evidence="13" id="KW-0112">Calmodulin-binding</keyword>
<evidence type="ECO:0000256" key="16">
    <source>
        <dbReference type="ARBA" id="ARBA00023018"/>
    </source>
</evidence>
<evidence type="ECO:0000256" key="18">
    <source>
        <dbReference type="ARBA" id="ARBA00023136"/>
    </source>
</evidence>
<dbReference type="SMART" id="SM01062">
    <property type="entry name" value="Ca_chan_IQ"/>
    <property type="match status" value="1"/>
</dbReference>
<keyword evidence="36" id="KW-1185">Reference proteome</keyword>
<dbReference type="InterPro" id="IPR031649">
    <property type="entry name" value="GPHH_dom"/>
</dbReference>
<dbReference type="FunFam" id="1.10.287.70:FF:000009">
    <property type="entry name" value="Voltage-dependent L-type calcium channel subunit alpha"/>
    <property type="match status" value="1"/>
</dbReference>
<evidence type="ECO:0000256" key="12">
    <source>
        <dbReference type="ARBA" id="ARBA00022837"/>
    </source>
</evidence>
<keyword evidence="7 31" id="KW-0109">Calcium transport</keyword>
<name>A0AAV2IZ43_KNICA</name>
<feature type="transmembrane region" description="Helical" evidence="33">
    <location>
        <begin position="26"/>
        <end position="44"/>
    </location>
</feature>
<dbReference type="GO" id="GO:0005516">
    <property type="term" value="F:calmodulin binding"/>
    <property type="evidence" value="ECO:0007669"/>
    <property type="project" value="UniProtKB-KW"/>
</dbReference>
<dbReference type="Gene3D" id="6.10.250.2180">
    <property type="match status" value="1"/>
</dbReference>
<proteinExistence type="inferred from homology"/>
<evidence type="ECO:0000256" key="7">
    <source>
        <dbReference type="ARBA" id="ARBA00022568"/>
    </source>
</evidence>
<evidence type="ECO:0000256" key="10">
    <source>
        <dbReference type="ARBA" id="ARBA00022723"/>
    </source>
</evidence>
<evidence type="ECO:0000256" key="9">
    <source>
        <dbReference type="ARBA" id="ARBA00022692"/>
    </source>
</evidence>
<keyword evidence="22" id="KW-0966">Cell projection</keyword>
<dbReference type="Proteomes" id="UP001497482">
    <property type="component" value="Chromosome 1"/>
</dbReference>
<evidence type="ECO:0000256" key="1">
    <source>
        <dbReference type="ARBA" id="ARBA00004279"/>
    </source>
</evidence>
<dbReference type="InterPro" id="IPR005451">
    <property type="entry name" value="VDCC_L_a1csu"/>
</dbReference>
<keyword evidence="10" id="KW-0479">Metal-binding</keyword>
<keyword evidence="17" id="KW-0406">Ion transport</keyword>
<dbReference type="GO" id="GO:0098703">
    <property type="term" value="P:calcium ion import across plasma membrane"/>
    <property type="evidence" value="ECO:0007669"/>
    <property type="project" value="TreeGrafter"/>
</dbReference>
<dbReference type="Pfam" id="PF08763">
    <property type="entry name" value="Ca_chan_IQ"/>
    <property type="match status" value="1"/>
</dbReference>
<keyword evidence="16" id="KW-0770">Synapse</keyword>
<dbReference type="Pfam" id="PF00520">
    <property type="entry name" value="Ion_trans"/>
    <property type="match status" value="1"/>
</dbReference>
<evidence type="ECO:0000313" key="35">
    <source>
        <dbReference type="EMBL" id="CAL1569032.1"/>
    </source>
</evidence>
<evidence type="ECO:0000256" key="8">
    <source>
        <dbReference type="ARBA" id="ARBA00022673"/>
    </source>
</evidence>
<evidence type="ECO:0000256" key="26">
    <source>
        <dbReference type="ARBA" id="ARBA00024095"/>
    </source>
</evidence>
<evidence type="ECO:0000256" key="20">
    <source>
        <dbReference type="ARBA" id="ARBA00023180"/>
    </source>
</evidence>
<evidence type="ECO:0000256" key="2">
    <source>
        <dbReference type="ARBA" id="ARBA00004484"/>
    </source>
</evidence>
<gene>
    <name evidence="35" type="ORF">KC01_LOCUS1537</name>
</gene>
<evidence type="ECO:0000313" key="36">
    <source>
        <dbReference type="Proteomes" id="UP001497482"/>
    </source>
</evidence>
<evidence type="ECO:0000256" key="33">
    <source>
        <dbReference type="SAM" id="Phobius"/>
    </source>
</evidence>
<feature type="region of interest" description="Disordered" evidence="32">
    <location>
        <begin position="444"/>
        <end position="467"/>
    </location>
</feature>
<dbReference type="GO" id="GO:0030425">
    <property type="term" value="C:dendrite"/>
    <property type="evidence" value="ECO:0007669"/>
    <property type="project" value="UniProtKB-SubCell"/>
</dbReference>
<dbReference type="PANTHER" id="PTHR45628:SF10">
    <property type="entry name" value="VOLTAGE-DEPENDENT L-TYPE CALCIUM CHANNEL SUBUNIT ALPHA-1C"/>
    <property type="match status" value="1"/>
</dbReference>
<dbReference type="AlphaFoldDB" id="A0AAV2IZ43"/>
<keyword evidence="18 33" id="KW-0472">Membrane</keyword>
<evidence type="ECO:0000256" key="17">
    <source>
        <dbReference type="ARBA" id="ARBA00023065"/>
    </source>
</evidence>
<dbReference type="InterPro" id="IPR014873">
    <property type="entry name" value="VDCC_a1su_IQ"/>
</dbReference>
<evidence type="ECO:0000256" key="11">
    <source>
        <dbReference type="ARBA" id="ARBA00022737"/>
    </source>
</evidence>
<evidence type="ECO:0000256" key="31">
    <source>
        <dbReference type="RuleBase" id="RU003808"/>
    </source>
</evidence>
<keyword evidence="9 33" id="KW-0812">Transmembrane</keyword>
<feature type="compositionally biased region" description="Polar residues" evidence="32">
    <location>
        <begin position="673"/>
        <end position="688"/>
    </location>
</feature>
<dbReference type="GO" id="GO:0098839">
    <property type="term" value="C:postsynaptic density membrane"/>
    <property type="evidence" value="ECO:0007669"/>
    <property type="project" value="UniProtKB-SubCell"/>
</dbReference>
<dbReference type="InterPro" id="IPR050599">
    <property type="entry name" value="VDCC_alpha-1_subunit"/>
</dbReference>
<dbReference type="GO" id="GO:0005891">
    <property type="term" value="C:voltage-gated calcium channel complex"/>
    <property type="evidence" value="ECO:0007669"/>
    <property type="project" value="InterPro"/>
</dbReference>
<dbReference type="PRINTS" id="PR00167">
    <property type="entry name" value="CACHANNEL"/>
</dbReference>
<organism evidence="35 36">
    <name type="scientific">Knipowitschia caucasica</name>
    <name type="common">Caucasian dwarf goby</name>
    <name type="synonym">Pomatoschistus caucasicus</name>
    <dbReference type="NCBI Taxonomy" id="637954"/>
    <lineage>
        <taxon>Eukaryota</taxon>
        <taxon>Metazoa</taxon>
        <taxon>Chordata</taxon>
        <taxon>Craniata</taxon>
        <taxon>Vertebrata</taxon>
        <taxon>Euteleostomi</taxon>
        <taxon>Actinopterygii</taxon>
        <taxon>Neopterygii</taxon>
        <taxon>Teleostei</taxon>
        <taxon>Neoteleostei</taxon>
        <taxon>Acanthomorphata</taxon>
        <taxon>Gobiaria</taxon>
        <taxon>Gobiiformes</taxon>
        <taxon>Gobioidei</taxon>
        <taxon>Gobiidae</taxon>
        <taxon>Gobiinae</taxon>
        <taxon>Knipowitschia</taxon>
    </lineage>
</organism>
<feature type="compositionally biased region" description="Polar residues" evidence="32">
    <location>
        <begin position="766"/>
        <end position="782"/>
    </location>
</feature>
<evidence type="ECO:0000256" key="23">
    <source>
        <dbReference type="ARBA" id="ARBA00023303"/>
    </source>
</evidence>
<comment type="subcellular location">
    <subcellularLocation>
        <location evidence="24">Cell membrane</location>
        <location evidence="24">Sarcolemma</location>
        <location evidence="24">T-tubule</location>
    </subcellularLocation>
    <subcellularLocation>
        <location evidence="3">Cell membrane</location>
        <topology evidence="3">Multi-pass membrane protein</topology>
    </subcellularLocation>
    <subcellularLocation>
        <location evidence="1">Cell projection</location>
        <location evidence="1">Dendrite</location>
    </subcellularLocation>
    <subcellularLocation>
        <location evidence="31">Membrane</location>
        <topology evidence="31">Multi-pass membrane protein</topology>
    </subcellularLocation>
    <subcellularLocation>
        <location evidence="2">Perikaryon</location>
    </subcellularLocation>
    <subcellularLocation>
        <location evidence="28">Postsynaptic density membrane</location>
    </subcellularLocation>
</comment>
<protein>
    <recommendedName>
        <fullName evidence="26">Voltage-dependent L-type calcium channel subunit alpha-1C</fullName>
    </recommendedName>
    <alternativeName>
        <fullName evidence="27">Voltage-gated calcium channel subunit alpha Cav1.2</fullName>
    </alternativeName>
</protein>
<dbReference type="Pfam" id="PF16905">
    <property type="entry name" value="GPHH"/>
    <property type="match status" value="1"/>
</dbReference>
<keyword evidence="8 31" id="KW-0107">Calcium channel</keyword>
<evidence type="ECO:0000256" key="27">
    <source>
        <dbReference type="ARBA" id="ARBA00030570"/>
    </source>
</evidence>
<evidence type="ECO:0000256" key="24">
    <source>
        <dbReference type="ARBA" id="ARBA00024012"/>
    </source>
</evidence>
<evidence type="ECO:0000259" key="34">
    <source>
        <dbReference type="SMART" id="SM01062"/>
    </source>
</evidence>
<comment type="similarity">
    <text evidence="25">Belongs to the calcium channel alpha-1 subunit (TC 1.A.1.11) family. CACNA1C subfamily.</text>
</comment>
<keyword evidence="4" id="KW-0813">Transport</keyword>
<dbReference type="GO" id="GO:0030315">
    <property type="term" value="C:T-tubule"/>
    <property type="evidence" value="ECO:0007669"/>
    <property type="project" value="UniProtKB-SubCell"/>
</dbReference>
<dbReference type="InterPro" id="IPR005821">
    <property type="entry name" value="Ion_trans_dom"/>
</dbReference>
<evidence type="ECO:0000256" key="14">
    <source>
        <dbReference type="ARBA" id="ARBA00022882"/>
    </source>
</evidence>
<feature type="compositionally biased region" description="Low complexity" evidence="32">
    <location>
        <begin position="417"/>
        <end position="429"/>
    </location>
</feature>
<feature type="compositionally biased region" description="Basic and acidic residues" evidence="32">
    <location>
        <begin position="791"/>
        <end position="802"/>
    </location>
</feature>
<evidence type="ECO:0000256" key="28">
    <source>
        <dbReference type="ARBA" id="ARBA00034112"/>
    </source>
</evidence>
<feature type="transmembrane region" description="Helical" evidence="33">
    <location>
        <begin position="120"/>
        <end position="143"/>
    </location>
</feature>
<feature type="region of interest" description="Disordered" evidence="32">
    <location>
        <begin position="766"/>
        <end position="846"/>
    </location>
</feature>
<dbReference type="PANTHER" id="PTHR45628">
    <property type="entry name" value="VOLTAGE-DEPENDENT CALCIUM CHANNEL TYPE A SUBUNIT ALPHA-1"/>
    <property type="match status" value="1"/>
</dbReference>